<reference evidence="1 6" key="3">
    <citation type="submission" date="2018-02" db="EMBL/GenBank/DDBJ databases">
        <title>Subsurface microbial communities from deep shales in Ohio and West Virginia, USA.</title>
        <authorList>
            <person name="Wrighton K."/>
        </authorList>
    </citation>
    <scope>NUCLEOTIDE SEQUENCE [LARGE SCALE GENOMIC DNA]</scope>
    <source>
        <strain evidence="1 6">DSM 10369</strain>
        <strain evidence="4 8">WG1_MB</strain>
    </source>
</reference>
<dbReference type="EMBL" id="RJJF01000018">
    <property type="protein sequence ID" value="RNI07811.1"/>
    <property type="molecule type" value="Genomic_DNA"/>
</dbReference>
<keyword evidence="5" id="KW-1185">Reference proteome</keyword>
<dbReference type="Proteomes" id="UP000273978">
    <property type="component" value="Unassembled WGS sequence"/>
</dbReference>
<dbReference type="OrthoDB" id="108761at2157"/>
<dbReference type="Proteomes" id="UP000217726">
    <property type="component" value="Unassembled WGS sequence"/>
</dbReference>
<name>A0A285GCS0_9EURY</name>
<protein>
    <submittedName>
        <fullName evidence="3">Uncharacterized protein</fullName>
    </submittedName>
</protein>
<evidence type="ECO:0000313" key="2">
    <source>
        <dbReference type="EMBL" id="RNI07811.1"/>
    </source>
</evidence>
<dbReference type="EMBL" id="PVBU01000007">
    <property type="protein sequence ID" value="PQV42308.1"/>
    <property type="molecule type" value="Genomic_DNA"/>
</dbReference>
<dbReference type="EMBL" id="SMMS01000001">
    <property type="protein sequence ID" value="TCL12084.1"/>
    <property type="molecule type" value="Genomic_DNA"/>
</dbReference>
<accession>A0A285GCS0</accession>
<reference evidence="2 7" key="4">
    <citation type="submission" date="2018-10" db="EMBL/GenBank/DDBJ databases">
        <title>Cultivation of a novel Methanohalophilus strain from Kebrit Deep of the Red Sea and a genomic comparison of members of the genus Methanohalophilus.</title>
        <authorList>
            <person name="Guan Y."/>
            <person name="Ngugi D.K."/>
            <person name="Stingl U."/>
        </authorList>
    </citation>
    <scope>NUCLEOTIDE SEQUENCE [LARGE SCALE GENOMIC DNA]</scope>
    <source>
        <strain evidence="2 7">DSM 10369</strain>
    </source>
</reference>
<gene>
    <name evidence="1" type="ORF">B0H22_10784</name>
    <name evidence="4" type="ORF">C7960_1296</name>
    <name evidence="2" type="ORF">EDD83_07700</name>
    <name evidence="3" type="ORF">SAMN06295989_11228</name>
</gene>
<sequence length="188" mass="20968">MNKNRLAGMGLLLMTLLLVSMAFVSSVSAQTDSLSKNNSIDNQSLNRNIVLDADIDIYPDTYSYNKYDYGTINVNIDNYVLPGGFSNYFLKIPDGVEYKEVYDGKEPDNVYYLGNGESTIIPEWGSVNGPATVLYWMDLHTFGYDENMKVKVKFNSIDDFEFYAGDSATEAITGATATDNDRFTVNVS</sequence>
<evidence type="ECO:0000313" key="1">
    <source>
        <dbReference type="EMBL" id="PQV42308.1"/>
    </source>
</evidence>
<reference evidence="3" key="2">
    <citation type="submission" date="2017-09" db="EMBL/GenBank/DDBJ databases">
        <authorList>
            <person name="Ehlers B."/>
            <person name="Leendertz F.H."/>
        </authorList>
    </citation>
    <scope>NUCLEOTIDE SEQUENCE [LARGE SCALE GENOMIC DNA]</scope>
    <source>
        <strain evidence="3">WG-1MB</strain>
    </source>
</reference>
<dbReference type="EMBL" id="OBDR01000012">
    <property type="protein sequence ID" value="SNY20964.1"/>
    <property type="molecule type" value="Genomic_DNA"/>
</dbReference>
<dbReference type="Proteomes" id="UP000295404">
    <property type="component" value="Unassembled WGS sequence"/>
</dbReference>
<evidence type="ECO:0000313" key="8">
    <source>
        <dbReference type="Proteomes" id="UP000295404"/>
    </source>
</evidence>
<proteinExistence type="predicted"/>
<evidence type="ECO:0000313" key="6">
    <source>
        <dbReference type="Proteomes" id="UP000251060"/>
    </source>
</evidence>
<dbReference type="AlphaFoldDB" id="A0A285GCS0"/>
<dbReference type="RefSeq" id="WP_096712865.1">
    <property type="nucleotide sequence ID" value="NZ_OBDR01000012.1"/>
</dbReference>
<evidence type="ECO:0000313" key="7">
    <source>
        <dbReference type="Proteomes" id="UP000273978"/>
    </source>
</evidence>
<evidence type="ECO:0000313" key="5">
    <source>
        <dbReference type="Proteomes" id="UP000217726"/>
    </source>
</evidence>
<evidence type="ECO:0000313" key="4">
    <source>
        <dbReference type="EMBL" id="TCL12084.1"/>
    </source>
</evidence>
<evidence type="ECO:0000313" key="3">
    <source>
        <dbReference type="EMBL" id="SNY20964.1"/>
    </source>
</evidence>
<dbReference type="Proteomes" id="UP000251060">
    <property type="component" value="Unassembled WGS sequence"/>
</dbReference>
<reference evidence="5" key="1">
    <citation type="submission" date="2017-09" db="EMBL/GenBank/DDBJ databases">
        <authorList>
            <person name="Varghese N."/>
            <person name="Submissions S."/>
        </authorList>
    </citation>
    <scope>NUCLEOTIDE SEQUENCE [LARGE SCALE GENOMIC DNA]</scope>
    <source>
        <strain evidence="5">WG-1MB</strain>
    </source>
</reference>
<organism evidence="3 5">
    <name type="scientific">Methanohalophilus euhalobius</name>
    <dbReference type="NCBI Taxonomy" id="51203"/>
    <lineage>
        <taxon>Archaea</taxon>
        <taxon>Methanobacteriati</taxon>
        <taxon>Methanobacteriota</taxon>
        <taxon>Stenosarchaea group</taxon>
        <taxon>Methanomicrobia</taxon>
        <taxon>Methanosarcinales</taxon>
        <taxon>Methanosarcinaceae</taxon>
        <taxon>Methanohalophilus</taxon>
    </lineage>
</organism>